<gene>
    <name evidence="4" type="ORF">Fcan01_04208</name>
</gene>
<dbReference type="Proteomes" id="UP000198287">
    <property type="component" value="Unassembled WGS sequence"/>
</dbReference>
<evidence type="ECO:0000313" key="5">
    <source>
        <dbReference type="Proteomes" id="UP000198287"/>
    </source>
</evidence>
<protein>
    <submittedName>
        <fullName evidence="4">Uncharacterized protein</fullName>
    </submittedName>
</protein>
<feature type="transmembrane region" description="Helical" evidence="2">
    <location>
        <begin position="137"/>
        <end position="158"/>
    </location>
</feature>
<organism evidence="4 5">
    <name type="scientific">Folsomia candida</name>
    <name type="common">Springtail</name>
    <dbReference type="NCBI Taxonomy" id="158441"/>
    <lineage>
        <taxon>Eukaryota</taxon>
        <taxon>Metazoa</taxon>
        <taxon>Ecdysozoa</taxon>
        <taxon>Arthropoda</taxon>
        <taxon>Hexapoda</taxon>
        <taxon>Collembola</taxon>
        <taxon>Entomobryomorpha</taxon>
        <taxon>Isotomoidea</taxon>
        <taxon>Isotomidae</taxon>
        <taxon>Proisotominae</taxon>
        <taxon>Folsomia</taxon>
    </lineage>
</organism>
<keyword evidence="3" id="KW-0732">Signal</keyword>
<evidence type="ECO:0000256" key="3">
    <source>
        <dbReference type="SAM" id="SignalP"/>
    </source>
</evidence>
<evidence type="ECO:0000313" key="4">
    <source>
        <dbReference type="EMBL" id="OXA59761.1"/>
    </source>
</evidence>
<evidence type="ECO:0000256" key="2">
    <source>
        <dbReference type="SAM" id="Phobius"/>
    </source>
</evidence>
<keyword evidence="2" id="KW-0812">Transmembrane</keyword>
<keyword evidence="5" id="KW-1185">Reference proteome</keyword>
<comment type="caution">
    <text evidence="4">The sequence shown here is derived from an EMBL/GenBank/DDBJ whole genome shotgun (WGS) entry which is preliminary data.</text>
</comment>
<sequence length="280" mass="31159">MNPPIFSVFLTLLVPLIVSSEHKVSLRSDVIVEGITAYPSWYISEPTSSTTQTPTLYRIDGALYPAALIGPVTHGPDPEYTKDTTLRLNGQVYNIKESGRLSRGDSYLPGNSGDDGGLSDGDDDDTTPAPIQGAIDYVLLPLIFIAIGGPIFVIMYIVMASIEFKLTPNVQLREERSLNNRKHTYFNLQTLYAEGAKPFMELVGRAFEDESCQERIACEMGSWSRGLREMSPGLFDYTEGFGRMLVPSRFSKSYDAYMTSIRKDGGYNNCLNFNFTCFTK</sequence>
<keyword evidence="2" id="KW-1133">Transmembrane helix</keyword>
<proteinExistence type="predicted"/>
<accession>A0A226ESJ5</accession>
<feature type="signal peptide" evidence="3">
    <location>
        <begin position="1"/>
        <end position="19"/>
    </location>
</feature>
<evidence type="ECO:0000256" key="1">
    <source>
        <dbReference type="SAM" id="MobiDB-lite"/>
    </source>
</evidence>
<dbReference type="AlphaFoldDB" id="A0A226ESJ5"/>
<reference evidence="4 5" key="1">
    <citation type="submission" date="2015-12" db="EMBL/GenBank/DDBJ databases">
        <title>The genome of Folsomia candida.</title>
        <authorList>
            <person name="Faddeeva A."/>
            <person name="Derks M.F."/>
            <person name="Anvar Y."/>
            <person name="Smit S."/>
            <person name="Van Straalen N."/>
            <person name="Roelofs D."/>
        </authorList>
    </citation>
    <scope>NUCLEOTIDE SEQUENCE [LARGE SCALE GENOMIC DNA]</scope>
    <source>
        <strain evidence="4 5">VU population</strain>
        <tissue evidence="4">Whole body</tissue>
    </source>
</reference>
<feature type="region of interest" description="Disordered" evidence="1">
    <location>
        <begin position="101"/>
        <end position="127"/>
    </location>
</feature>
<keyword evidence="2" id="KW-0472">Membrane</keyword>
<feature type="chain" id="PRO_5012646569" evidence="3">
    <location>
        <begin position="20"/>
        <end position="280"/>
    </location>
</feature>
<dbReference type="EMBL" id="LNIX01000002">
    <property type="protein sequence ID" value="OXA59761.1"/>
    <property type="molecule type" value="Genomic_DNA"/>
</dbReference>
<name>A0A226ESJ5_FOLCA</name>